<accession>A0A8X8ZUD2</accession>
<organism evidence="2">
    <name type="scientific">Salvia splendens</name>
    <name type="common">Scarlet sage</name>
    <dbReference type="NCBI Taxonomy" id="180675"/>
    <lineage>
        <taxon>Eukaryota</taxon>
        <taxon>Viridiplantae</taxon>
        <taxon>Streptophyta</taxon>
        <taxon>Embryophyta</taxon>
        <taxon>Tracheophyta</taxon>
        <taxon>Spermatophyta</taxon>
        <taxon>Magnoliopsida</taxon>
        <taxon>eudicotyledons</taxon>
        <taxon>Gunneridae</taxon>
        <taxon>Pentapetalae</taxon>
        <taxon>asterids</taxon>
        <taxon>lamiids</taxon>
        <taxon>Lamiales</taxon>
        <taxon>Lamiaceae</taxon>
        <taxon>Nepetoideae</taxon>
        <taxon>Mentheae</taxon>
        <taxon>Salviinae</taxon>
        <taxon>Salvia</taxon>
        <taxon>Salvia subgen. Calosphace</taxon>
        <taxon>core Calosphace</taxon>
    </lineage>
</organism>
<dbReference type="AlphaFoldDB" id="A0A8X8ZUD2"/>
<dbReference type="EMBL" id="PNBA02000007">
    <property type="protein sequence ID" value="KAG6417253.1"/>
    <property type="molecule type" value="Genomic_DNA"/>
</dbReference>
<comment type="caution">
    <text evidence="2">The sequence shown here is derived from an EMBL/GenBank/DDBJ whole genome shotgun (WGS) entry which is preliminary data.</text>
</comment>
<dbReference type="Proteomes" id="UP000298416">
    <property type="component" value="Unassembled WGS sequence"/>
</dbReference>
<proteinExistence type="predicted"/>
<gene>
    <name evidence="2" type="ORF">SASPL_119406</name>
</gene>
<protein>
    <submittedName>
        <fullName evidence="2">Uncharacterized protein</fullName>
    </submittedName>
</protein>
<reference evidence="2" key="2">
    <citation type="submission" date="2020-08" db="EMBL/GenBank/DDBJ databases">
        <title>Plant Genome Project.</title>
        <authorList>
            <person name="Zhang R.-G."/>
        </authorList>
    </citation>
    <scope>NUCLEOTIDE SEQUENCE</scope>
    <source>
        <strain evidence="2">Huo1</strain>
        <tissue evidence="2">Leaf</tissue>
    </source>
</reference>
<keyword evidence="3" id="KW-1185">Reference proteome</keyword>
<feature type="region of interest" description="Disordered" evidence="1">
    <location>
        <begin position="1"/>
        <end position="43"/>
    </location>
</feature>
<sequence>MFTRTLNMFKRSAAATSTSGPRKPSPAGDRRRPPASPQPGFPPADVIGSLDPVVVSSFNVSNAFHKATAWETTLSLDGNFRKLDLSRDGKKLILHGMFGMEEDVENQVVNLDMVMESNTLRIVKMHSSEVEIKSFLMIICEDLKIEFYPLTKRFGTLIESGKSCRVQVCPIEPHPLYDGVDKCN</sequence>
<reference evidence="2" key="1">
    <citation type="submission" date="2018-01" db="EMBL/GenBank/DDBJ databases">
        <authorList>
            <person name="Mao J.F."/>
        </authorList>
    </citation>
    <scope>NUCLEOTIDE SEQUENCE</scope>
    <source>
        <strain evidence="2">Huo1</strain>
        <tissue evidence="2">Leaf</tissue>
    </source>
</reference>
<evidence type="ECO:0000313" key="2">
    <source>
        <dbReference type="EMBL" id="KAG6417253.1"/>
    </source>
</evidence>
<evidence type="ECO:0000256" key="1">
    <source>
        <dbReference type="SAM" id="MobiDB-lite"/>
    </source>
</evidence>
<evidence type="ECO:0000313" key="3">
    <source>
        <dbReference type="Proteomes" id="UP000298416"/>
    </source>
</evidence>
<name>A0A8X8ZUD2_SALSN</name>